<comment type="subunit">
    <text evidence="2 6">Homodimer.</text>
</comment>
<keyword evidence="5 6" id="KW-0663">Pyridoxal phosphate</keyword>
<dbReference type="PANTHER" id="PTHR43643:SF3">
    <property type="entry name" value="HISTIDINOL-PHOSPHATE AMINOTRANSFERASE"/>
    <property type="match status" value="1"/>
</dbReference>
<name>A0A7D6C6X9_9ACTN</name>
<dbReference type="InterPro" id="IPR001917">
    <property type="entry name" value="Aminotrans_II_pyridoxalP_BS"/>
</dbReference>
<keyword evidence="6" id="KW-0368">Histidine biosynthesis</keyword>
<dbReference type="InterPro" id="IPR015424">
    <property type="entry name" value="PyrdxlP-dep_Trfase"/>
</dbReference>
<dbReference type="EC" id="2.6.1.9" evidence="6"/>
<dbReference type="InterPro" id="IPR004839">
    <property type="entry name" value="Aminotransferase_I/II_large"/>
</dbReference>
<comment type="pathway">
    <text evidence="6">Amino-acid biosynthesis; L-histidine biosynthesis; L-histidine from 5-phospho-alpha-D-ribose 1-diphosphate: step 7/9.</text>
</comment>
<evidence type="ECO:0000256" key="6">
    <source>
        <dbReference type="HAMAP-Rule" id="MF_01023"/>
    </source>
</evidence>
<dbReference type="UniPathway" id="UPA00031">
    <property type="reaction ID" value="UER00012"/>
</dbReference>
<dbReference type="Pfam" id="PF00155">
    <property type="entry name" value="Aminotran_1_2"/>
    <property type="match status" value="1"/>
</dbReference>
<evidence type="ECO:0000256" key="2">
    <source>
        <dbReference type="ARBA" id="ARBA00011738"/>
    </source>
</evidence>
<comment type="similarity">
    <text evidence="6">Belongs to the class-II pyridoxal-phosphate-dependent aminotransferase family. Histidinol-phosphate aminotransferase subfamily.</text>
</comment>
<dbReference type="SUPFAM" id="SSF53383">
    <property type="entry name" value="PLP-dependent transferases"/>
    <property type="match status" value="1"/>
</dbReference>
<evidence type="ECO:0000256" key="4">
    <source>
        <dbReference type="ARBA" id="ARBA00022679"/>
    </source>
</evidence>
<evidence type="ECO:0000256" key="3">
    <source>
        <dbReference type="ARBA" id="ARBA00022576"/>
    </source>
</evidence>
<accession>A0A7D6C6X9</accession>
<dbReference type="InterPro" id="IPR050106">
    <property type="entry name" value="HistidinolP_aminotransfase"/>
</dbReference>
<evidence type="ECO:0000259" key="7">
    <source>
        <dbReference type="Pfam" id="PF00155"/>
    </source>
</evidence>
<protein>
    <recommendedName>
        <fullName evidence="6">Histidinol-phosphate aminotransferase</fullName>
        <ecNumber evidence="6">2.6.1.9</ecNumber>
    </recommendedName>
    <alternativeName>
        <fullName evidence="6">Imidazole acetol-phosphate transaminase</fullName>
    </alternativeName>
</protein>
<dbReference type="Gene3D" id="3.40.640.10">
    <property type="entry name" value="Type I PLP-dependent aspartate aminotransferase-like (Major domain)"/>
    <property type="match status" value="1"/>
</dbReference>
<dbReference type="InterPro" id="IPR015421">
    <property type="entry name" value="PyrdxlP-dep_Trfase_major"/>
</dbReference>
<gene>
    <name evidence="6" type="primary">hisC</name>
    <name evidence="8" type="ORF">HZU44_05320</name>
</gene>
<reference evidence="8" key="1">
    <citation type="submission" date="2020-08" db="EMBL/GenBank/DDBJ databases">
        <title>A bifunctional nitrone conjugated secondary metabolite targeting the ribosome.</title>
        <authorList>
            <person name="Limbrick E.M."/>
            <person name="Graf M."/>
            <person name="Derewacz D.K."/>
            <person name="Nguyen F."/>
            <person name="Spraggins J.M."/>
            <person name="Wieland M."/>
            <person name="Ynigez-Gutierrez A.E."/>
            <person name="Reisman B.J."/>
            <person name="Zinshteyn B."/>
            <person name="McCulloch K."/>
            <person name="Iverson T.M."/>
            <person name="Green R."/>
            <person name="Wilson D.N."/>
            <person name="Bachmann B.O."/>
        </authorList>
    </citation>
    <scope>NUCLEOTIDE SEQUENCE</scope>
    <source>
        <strain evidence="8">Africana</strain>
    </source>
</reference>
<keyword evidence="3 6" id="KW-0032">Aminotransferase</keyword>
<proteinExistence type="inferred from homology"/>
<dbReference type="GO" id="GO:0000105">
    <property type="term" value="P:L-histidine biosynthetic process"/>
    <property type="evidence" value="ECO:0007669"/>
    <property type="project" value="UniProtKB-UniRule"/>
</dbReference>
<feature type="domain" description="Aminotransferase class I/classII large" evidence="7">
    <location>
        <begin position="25"/>
        <end position="338"/>
    </location>
</feature>
<dbReference type="InterPro" id="IPR024892">
    <property type="entry name" value="ArAT"/>
</dbReference>
<dbReference type="NCBIfam" id="NF002878">
    <property type="entry name" value="PRK03321.1"/>
    <property type="match status" value="1"/>
</dbReference>
<dbReference type="HAMAP" id="MF_01023">
    <property type="entry name" value="HisC_aminotrans_2"/>
    <property type="match status" value="1"/>
</dbReference>
<dbReference type="CDD" id="cd00609">
    <property type="entry name" value="AAT_like"/>
    <property type="match status" value="1"/>
</dbReference>
<feature type="modified residue" description="N6-(pyridoxal phosphate)lysine" evidence="6">
    <location>
        <position position="215"/>
    </location>
</feature>
<organism evidence="8">
    <name type="scientific">Micromonospora carbonacea</name>
    <dbReference type="NCBI Taxonomy" id="47853"/>
    <lineage>
        <taxon>Bacteria</taxon>
        <taxon>Bacillati</taxon>
        <taxon>Actinomycetota</taxon>
        <taxon>Actinomycetes</taxon>
        <taxon>Micromonosporales</taxon>
        <taxon>Micromonosporaceae</taxon>
        <taxon>Micromonospora</taxon>
    </lineage>
</organism>
<evidence type="ECO:0000256" key="5">
    <source>
        <dbReference type="ARBA" id="ARBA00022898"/>
    </source>
</evidence>
<dbReference type="InterPro" id="IPR005861">
    <property type="entry name" value="HisP_aminotrans"/>
</dbReference>
<dbReference type="AlphaFoldDB" id="A0A7D6C6X9"/>
<evidence type="ECO:0000256" key="1">
    <source>
        <dbReference type="ARBA" id="ARBA00001933"/>
    </source>
</evidence>
<comment type="catalytic activity">
    <reaction evidence="6">
        <text>L-histidinol phosphate + 2-oxoglutarate = 3-(imidazol-4-yl)-2-oxopropyl phosphate + L-glutamate</text>
        <dbReference type="Rhea" id="RHEA:23744"/>
        <dbReference type="ChEBI" id="CHEBI:16810"/>
        <dbReference type="ChEBI" id="CHEBI:29985"/>
        <dbReference type="ChEBI" id="CHEBI:57766"/>
        <dbReference type="ChEBI" id="CHEBI:57980"/>
        <dbReference type="EC" id="2.6.1.9"/>
    </reaction>
</comment>
<dbReference type="Gene3D" id="3.90.1150.10">
    <property type="entry name" value="Aspartate Aminotransferase, domain 1"/>
    <property type="match status" value="1"/>
</dbReference>
<evidence type="ECO:0000313" key="8">
    <source>
        <dbReference type="EMBL" id="QLJ99544.1"/>
    </source>
</evidence>
<dbReference type="GO" id="GO:0004400">
    <property type="term" value="F:histidinol-phosphate transaminase activity"/>
    <property type="evidence" value="ECO:0007669"/>
    <property type="project" value="UniProtKB-UniRule"/>
</dbReference>
<dbReference type="PROSITE" id="PS00599">
    <property type="entry name" value="AA_TRANSFER_CLASS_2"/>
    <property type="match status" value="1"/>
</dbReference>
<sequence>MTVPAFLRADLSASPQARPAEPAPVRLAHNELPFPPLPSVVAALRQALTDAHRYPDPAATRLGRRLGELLGVPESDVVVGPGSAVLLQHLVQATCTPADAVLFGWPSFEAYPFVADVLGVGRRAVALDATGGHDLDRMLDAVTPATRLLIICNPNNPTGAVVARQRIAELVDAVPDHVLVVLDEAYREFSPAVDGVAVLRAARRANVAVLRTFSKAYGLAGLRVGYCIAPGPVAAALRKVTLPFTVTAAAQLAALASLDAGDELAGRVREVVTERERVRAALESMGRPCPPSHGNFLWLPSVPDADAFAAHCASAGVHVRAVPGEGVRVTVGGVGDNEAFLRAAASFPGGWHRSGAASDRTAWRED</sequence>
<dbReference type="InterPro" id="IPR015422">
    <property type="entry name" value="PyrdxlP-dep_Trfase_small"/>
</dbReference>
<comment type="cofactor">
    <cofactor evidence="1 6">
        <name>pyridoxal 5'-phosphate</name>
        <dbReference type="ChEBI" id="CHEBI:597326"/>
    </cofactor>
</comment>
<keyword evidence="4 6" id="KW-0808">Transferase</keyword>
<keyword evidence="6" id="KW-0028">Amino-acid biosynthesis</keyword>
<dbReference type="EMBL" id="CP058905">
    <property type="protein sequence ID" value="QLJ99544.1"/>
    <property type="molecule type" value="Genomic_DNA"/>
</dbReference>
<dbReference type="PANTHER" id="PTHR43643">
    <property type="entry name" value="HISTIDINOL-PHOSPHATE AMINOTRANSFERASE 2"/>
    <property type="match status" value="1"/>
</dbReference>
<dbReference type="GO" id="GO:0030170">
    <property type="term" value="F:pyridoxal phosphate binding"/>
    <property type="evidence" value="ECO:0007669"/>
    <property type="project" value="InterPro"/>
</dbReference>